<dbReference type="GO" id="GO:0000166">
    <property type="term" value="F:nucleotide binding"/>
    <property type="evidence" value="ECO:0007669"/>
    <property type="project" value="InterPro"/>
</dbReference>
<evidence type="ECO:0000313" key="5">
    <source>
        <dbReference type="EMBL" id="MBJ6363841.1"/>
    </source>
</evidence>
<dbReference type="Gene3D" id="3.30.360.10">
    <property type="entry name" value="Dihydrodipicolinate Reductase, domain 2"/>
    <property type="match status" value="1"/>
</dbReference>
<dbReference type="Pfam" id="PF01408">
    <property type="entry name" value="GFO_IDH_MocA"/>
    <property type="match status" value="1"/>
</dbReference>
<feature type="domain" description="Gfo/Idh/MocA-like oxidoreductase N-terminal" evidence="3">
    <location>
        <begin position="24"/>
        <end position="141"/>
    </location>
</feature>
<accession>A0A934J318</accession>
<sequence>MSNLDTEWLDLDYKPALPNNRQMGIGIVGAGEIVESCHLPAYKMAGFKVVGIFDLNKERSTKLAADFGIGKVYGSYEELLADSEVLIVDLAVPAKVQPKLVEQAAKAGKHILCQKPLAESYEEAKGIAEVCRAAGIKAAVNQQMRWSPGIKASHTIIQRGWLGDLLQATISVNVKQEFANWTFLREIETLEFMYHSIHYMDAIRFLFGKPEYIYADGARFPGQLTKGETRTLLHIRFPGEVRGLIHDNHNHIGTLEDRYATFRFEGTEGIIKGTNGSLYNYPVGREDTISYYSRKLHPDYWFTPELHGKWFPHAFMGTMGELMLAIEQEREPSNSVEDNLDTMRMVFGAYTSMKENRAVYLSEMD</sequence>
<dbReference type="EMBL" id="JAELUP010000107">
    <property type="protein sequence ID" value="MBJ6363841.1"/>
    <property type="molecule type" value="Genomic_DNA"/>
</dbReference>
<comment type="similarity">
    <text evidence="1">Belongs to the Gfo/Idh/MocA family.</text>
</comment>
<reference evidence="5" key="1">
    <citation type="submission" date="2020-12" db="EMBL/GenBank/DDBJ databases">
        <authorList>
            <person name="Huq M.A."/>
        </authorList>
    </citation>
    <scope>NUCLEOTIDE SEQUENCE</scope>
    <source>
        <strain evidence="5">MAHUQ-46</strain>
    </source>
</reference>
<feature type="domain" description="Gfo/Idh/MocA-like oxidoreductase C-terminal" evidence="4">
    <location>
        <begin position="157"/>
        <end position="359"/>
    </location>
</feature>
<dbReference type="AlphaFoldDB" id="A0A934J318"/>
<gene>
    <name evidence="5" type="ORF">JFN88_21750</name>
</gene>
<evidence type="ECO:0000256" key="2">
    <source>
        <dbReference type="ARBA" id="ARBA00023002"/>
    </source>
</evidence>
<keyword evidence="6" id="KW-1185">Reference proteome</keyword>
<dbReference type="InterPro" id="IPR051317">
    <property type="entry name" value="Gfo/Idh/MocA_oxidoreduct"/>
</dbReference>
<dbReference type="GO" id="GO:0016491">
    <property type="term" value="F:oxidoreductase activity"/>
    <property type="evidence" value="ECO:0007669"/>
    <property type="project" value="UniProtKB-KW"/>
</dbReference>
<dbReference type="Pfam" id="PF02894">
    <property type="entry name" value="GFO_IDH_MocA_C"/>
    <property type="match status" value="1"/>
</dbReference>
<dbReference type="InterPro" id="IPR036291">
    <property type="entry name" value="NAD(P)-bd_dom_sf"/>
</dbReference>
<dbReference type="PANTHER" id="PTHR43708">
    <property type="entry name" value="CONSERVED EXPRESSED OXIDOREDUCTASE (EUROFUNG)"/>
    <property type="match status" value="1"/>
</dbReference>
<evidence type="ECO:0000259" key="4">
    <source>
        <dbReference type="Pfam" id="PF02894"/>
    </source>
</evidence>
<evidence type="ECO:0000256" key="1">
    <source>
        <dbReference type="ARBA" id="ARBA00010928"/>
    </source>
</evidence>
<dbReference type="SUPFAM" id="SSF51735">
    <property type="entry name" value="NAD(P)-binding Rossmann-fold domains"/>
    <property type="match status" value="1"/>
</dbReference>
<proteinExistence type="inferred from homology"/>
<name>A0A934J318_9BACL</name>
<dbReference type="SUPFAM" id="SSF55347">
    <property type="entry name" value="Glyceraldehyde-3-phosphate dehydrogenase-like, C-terminal domain"/>
    <property type="match status" value="1"/>
</dbReference>
<keyword evidence="2" id="KW-0560">Oxidoreductase</keyword>
<evidence type="ECO:0000259" key="3">
    <source>
        <dbReference type="Pfam" id="PF01408"/>
    </source>
</evidence>
<dbReference type="Gene3D" id="3.40.50.720">
    <property type="entry name" value="NAD(P)-binding Rossmann-like Domain"/>
    <property type="match status" value="1"/>
</dbReference>
<dbReference type="PANTHER" id="PTHR43708:SF5">
    <property type="entry name" value="CONSERVED EXPRESSED OXIDOREDUCTASE (EUROFUNG)-RELATED"/>
    <property type="match status" value="1"/>
</dbReference>
<dbReference type="InterPro" id="IPR004104">
    <property type="entry name" value="Gfo/Idh/MocA-like_OxRdtase_C"/>
</dbReference>
<comment type="caution">
    <text evidence="5">The sequence shown here is derived from an EMBL/GenBank/DDBJ whole genome shotgun (WGS) entry which is preliminary data.</text>
</comment>
<protein>
    <submittedName>
        <fullName evidence="5">Gfo/Idh/MocA family oxidoreductase</fullName>
    </submittedName>
</protein>
<dbReference type="Proteomes" id="UP000640274">
    <property type="component" value="Unassembled WGS sequence"/>
</dbReference>
<dbReference type="InterPro" id="IPR000683">
    <property type="entry name" value="Gfo/Idh/MocA-like_OxRdtase_N"/>
</dbReference>
<evidence type="ECO:0000313" key="6">
    <source>
        <dbReference type="Proteomes" id="UP000640274"/>
    </source>
</evidence>
<organism evidence="5 6">
    <name type="scientific">Paenibacillus roseus</name>
    <dbReference type="NCBI Taxonomy" id="2798579"/>
    <lineage>
        <taxon>Bacteria</taxon>
        <taxon>Bacillati</taxon>
        <taxon>Bacillota</taxon>
        <taxon>Bacilli</taxon>
        <taxon>Bacillales</taxon>
        <taxon>Paenibacillaceae</taxon>
        <taxon>Paenibacillus</taxon>
    </lineage>
</organism>
<dbReference type="RefSeq" id="WP_199021430.1">
    <property type="nucleotide sequence ID" value="NZ_JAELUP010000107.1"/>
</dbReference>